<name>A0ABR3RT91_9PLEO</name>
<reference evidence="2 3" key="1">
    <citation type="submission" date="2024-02" db="EMBL/GenBank/DDBJ databases">
        <title>De novo assembly and annotation of 12 fungi associated with fruit tree decline syndrome in Ontario, Canada.</title>
        <authorList>
            <person name="Sulman M."/>
            <person name="Ellouze W."/>
            <person name="Ilyukhin E."/>
        </authorList>
    </citation>
    <scope>NUCLEOTIDE SEQUENCE [LARGE SCALE GENOMIC DNA]</scope>
    <source>
        <strain evidence="2 3">M42-189</strain>
    </source>
</reference>
<dbReference type="Proteomes" id="UP001521785">
    <property type="component" value="Unassembled WGS sequence"/>
</dbReference>
<protein>
    <submittedName>
        <fullName evidence="2">Uncharacterized protein</fullName>
    </submittedName>
</protein>
<keyword evidence="1" id="KW-1133">Transmembrane helix</keyword>
<keyword evidence="3" id="KW-1185">Reference proteome</keyword>
<accession>A0ABR3RT91</accession>
<evidence type="ECO:0000256" key="1">
    <source>
        <dbReference type="SAM" id="Phobius"/>
    </source>
</evidence>
<dbReference type="EMBL" id="JAKJXO020000003">
    <property type="protein sequence ID" value="KAL1607640.1"/>
    <property type="molecule type" value="Genomic_DNA"/>
</dbReference>
<gene>
    <name evidence="2" type="ORF">SLS60_002574</name>
</gene>
<keyword evidence="1" id="KW-0812">Transmembrane</keyword>
<evidence type="ECO:0000313" key="2">
    <source>
        <dbReference type="EMBL" id="KAL1607640.1"/>
    </source>
</evidence>
<comment type="caution">
    <text evidence="2">The sequence shown here is derived from an EMBL/GenBank/DDBJ whole genome shotgun (WGS) entry which is preliminary data.</text>
</comment>
<proteinExistence type="predicted"/>
<sequence length="102" mass="11677">MNPFDPHTVLMHLYPRDRADNMGYAIHPTAIVFLVLLGTGFVVAMMYGMDRVSGFRGRPHEEPRHMSVEQARYMAEVRMRNMEALKEESRRGCGLGRGKRPA</sequence>
<evidence type="ECO:0000313" key="3">
    <source>
        <dbReference type="Proteomes" id="UP001521785"/>
    </source>
</evidence>
<keyword evidence="1" id="KW-0472">Membrane</keyword>
<organism evidence="2 3">
    <name type="scientific">Paraconiothyrium brasiliense</name>
    <dbReference type="NCBI Taxonomy" id="300254"/>
    <lineage>
        <taxon>Eukaryota</taxon>
        <taxon>Fungi</taxon>
        <taxon>Dikarya</taxon>
        <taxon>Ascomycota</taxon>
        <taxon>Pezizomycotina</taxon>
        <taxon>Dothideomycetes</taxon>
        <taxon>Pleosporomycetidae</taxon>
        <taxon>Pleosporales</taxon>
        <taxon>Massarineae</taxon>
        <taxon>Didymosphaeriaceae</taxon>
        <taxon>Paraconiothyrium</taxon>
    </lineage>
</organism>
<feature type="transmembrane region" description="Helical" evidence="1">
    <location>
        <begin position="24"/>
        <end position="48"/>
    </location>
</feature>